<gene>
    <name evidence="3" type="ORF">ENO26_01825</name>
</gene>
<keyword evidence="1" id="KW-0238">DNA-binding</keyword>
<sequence>MRVLATAKIEAAAPEGGETLLHQFLKAYRDAVQYIVDGIWLLNDVPSEEKLHKMFYSELRRLGFRAHHVSEIYRRAREVVEATKRNNGSKPVLKKLTARIHPLDYRADFSAKVLRIAVLNNQWVELRLKWYKYLDKYLDGSWKPGEILVSYRDERIFVYITFHRDVEPIAFKTVMGVDINFNNVTYTVLDLSGNLITIGVIPFKGLERSLHLKKLSEDLQRRYPNSWRFIKWVRGVRGRWLSKARNILMDSAHRVSKRLVDIAREYRALIVFEDLDRLKENSNNGYKLLWEKSLWCYKRIQMFAEYKAMVYGIKAVYVNPSKTSRKSPNGKKLSFINYRYVMLGNVITSRDVIASWNIALRGLKKLKRMRGSWVKLSPDSPRNEAMKTRAKRGNPEARKIYPQPIIAIHR</sequence>
<organism evidence="3">
    <name type="scientific">Ignisphaera aggregans</name>
    <dbReference type="NCBI Taxonomy" id="334771"/>
    <lineage>
        <taxon>Archaea</taxon>
        <taxon>Thermoproteota</taxon>
        <taxon>Thermoprotei</taxon>
        <taxon>Desulfurococcales</taxon>
        <taxon>Desulfurococcaceae</taxon>
        <taxon>Ignisphaera</taxon>
    </lineage>
</organism>
<dbReference type="InterPro" id="IPR010095">
    <property type="entry name" value="Cas12f1-like_TNB"/>
</dbReference>
<dbReference type="GO" id="GO:0003677">
    <property type="term" value="F:DNA binding"/>
    <property type="evidence" value="ECO:0007669"/>
    <property type="project" value="UniProtKB-KW"/>
</dbReference>
<evidence type="ECO:0000259" key="2">
    <source>
        <dbReference type="Pfam" id="PF07282"/>
    </source>
</evidence>
<reference evidence="3" key="1">
    <citation type="journal article" date="2020" name="mSystems">
        <title>Genome- and Community-Level Interaction Insights into Carbon Utilization and Element Cycling Functions of Hydrothermarchaeota in Hydrothermal Sediment.</title>
        <authorList>
            <person name="Zhou Z."/>
            <person name="Liu Y."/>
            <person name="Xu W."/>
            <person name="Pan J."/>
            <person name="Luo Z.H."/>
            <person name="Li M."/>
        </authorList>
    </citation>
    <scope>NUCLEOTIDE SEQUENCE [LARGE SCALE GENOMIC DNA]</scope>
    <source>
        <strain evidence="3">SpSt-125</strain>
    </source>
</reference>
<evidence type="ECO:0000313" key="3">
    <source>
        <dbReference type="EMBL" id="HEM66302.1"/>
    </source>
</evidence>
<dbReference type="AlphaFoldDB" id="A0A7J2U285"/>
<comment type="caution">
    <text evidence="3">The sequence shown here is derived from an EMBL/GenBank/DDBJ whole genome shotgun (WGS) entry which is preliminary data.</text>
</comment>
<dbReference type="EMBL" id="DSEU01000008">
    <property type="protein sequence ID" value="HEM66302.1"/>
    <property type="molecule type" value="Genomic_DNA"/>
</dbReference>
<evidence type="ECO:0000256" key="1">
    <source>
        <dbReference type="ARBA" id="ARBA00023125"/>
    </source>
</evidence>
<proteinExistence type="predicted"/>
<name>A0A7J2U285_9CREN</name>
<protein>
    <submittedName>
        <fullName evidence="3">Transposase</fullName>
    </submittedName>
</protein>
<feature type="domain" description="Cas12f1-like TNB" evidence="2">
    <location>
        <begin position="297"/>
        <end position="358"/>
    </location>
</feature>
<accession>A0A7J2U285</accession>
<dbReference type="Pfam" id="PF07282">
    <property type="entry name" value="Cas12f1-like_TNB"/>
    <property type="match status" value="1"/>
</dbReference>
<dbReference type="NCBIfam" id="TIGR01766">
    <property type="entry name" value="IS200/IS605 family accessory protein TnpB-like domain"/>
    <property type="match status" value="1"/>
</dbReference>